<accession>A0AAD9KTQ8</accession>
<name>A0AAD9KTQ8_RIDPI</name>
<dbReference type="AlphaFoldDB" id="A0AAD9KTQ8"/>
<dbReference type="Proteomes" id="UP001209878">
    <property type="component" value="Unassembled WGS sequence"/>
</dbReference>
<comment type="caution">
    <text evidence="1">The sequence shown here is derived from an EMBL/GenBank/DDBJ whole genome shotgun (WGS) entry which is preliminary data.</text>
</comment>
<keyword evidence="2" id="KW-1185">Reference proteome</keyword>
<proteinExistence type="predicted"/>
<reference evidence="1" key="1">
    <citation type="journal article" date="2023" name="Mol. Biol. Evol.">
        <title>Third-Generation Sequencing Reveals the Adaptive Role of the Epigenome in Three Deep-Sea Polychaetes.</title>
        <authorList>
            <person name="Perez M."/>
            <person name="Aroh O."/>
            <person name="Sun Y."/>
            <person name="Lan Y."/>
            <person name="Juniper S.K."/>
            <person name="Young C.R."/>
            <person name="Angers B."/>
            <person name="Qian P.Y."/>
        </authorList>
    </citation>
    <scope>NUCLEOTIDE SEQUENCE</scope>
    <source>
        <strain evidence="1">R07B-5</strain>
    </source>
</reference>
<sequence length="67" mass="7880">MHNTQCRVTTIKMWFHKMHMATILKPYTRAVHRVLLHCTRHVPMSHGLGYAIYGLSQRRSTCDVQET</sequence>
<evidence type="ECO:0000313" key="1">
    <source>
        <dbReference type="EMBL" id="KAK2177357.1"/>
    </source>
</evidence>
<evidence type="ECO:0000313" key="2">
    <source>
        <dbReference type="Proteomes" id="UP001209878"/>
    </source>
</evidence>
<protein>
    <submittedName>
        <fullName evidence="1">Uncharacterized protein</fullName>
    </submittedName>
</protein>
<gene>
    <name evidence="1" type="ORF">NP493_603g01022</name>
</gene>
<organism evidence="1 2">
    <name type="scientific">Ridgeia piscesae</name>
    <name type="common">Tubeworm</name>
    <dbReference type="NCBI Taxonomy" id="27915"/>
    <lineage>
        <taxon>Eukaryota</taxon>
        <taxon>Metazoa</taxon>
        <taxon>Spiralia</taxon>
        <taxon>Lophotrochozoa</taxon>
        <taxon>Annelida</taxon>
        <taxon>Polychaeta</taxon>
        <taxon>Sedentaria</taxon>
        <taxon>Canalipalpata</taxon>
        <taxon>Sabellida</taxon>
        <taxon>Siboglinidae</taxon>
        <taxon>Ridgeia</taxon>
    </lineage>
</organism>
<dbReference type="EMBL" id="JAODUO010000603">
    <property type="protein sequence ID" value="KAK2177357.1"/>
    <property type="molecule type" value="Genomic_DNA"/>
</dbReference>